<protein>
    <submittedName>
        <fullName evidence="2">4-hydroxy-3-methylbut-2-enyl diphosphate reductase</fullName>
    </submittedName>
</protein>
<dbReference type="EMBL" id="GBHO01007449">
    <property type="protein sequence ID" value="JAG36155.1"/>
    <property type="molecule type" value="Transcribed_RNA"/>
</dbReference>
<feature type="domain" description="Integrase catalytic" evidence="1">
    <location>
        <begin position="1"/>
        <end position="156"/>
    </location>
</feature>
<dbReference type="EMBL" id="GBHO01007447">
    <property type="protein sequence ID" value="JAG36157.1"/>
    <property type="molecule type" value="Transcribed_RNA"/>
</dbReference>
<dbReference type="SUPFAM" id="SSF53098">
    <property type="entry name" value="Ribonuclease H-like"/>
    <property type="match status" value="1"/>
</dbReference>
<reference evidence="2" key="2">
    <citation type="submission" date="2014-07" db="EMBL/GenBank/DDBJ databases">
        <authorList>
            <person name="Hull J."/>
        </authorList>
    </citation>
    <scope>NUCLEOTIDE SEQUENCE</scope>
</reference>
<proteinExistence type="predicted"/>
<dbReference type="InterPro" id="IPR036397">
    <property type="entry name" value="RNaseH_sf"/>
</dbReference>
<dbReference type="GO" id="GO:0015074">
    <property type="term" value="P:DNA integration"/>
    <property type="evidence" value="ECO:0007669"/>
    <property type="project" value="InterPro"/>
</dbReference>
<dbReference type="Gene3D" id="3.30.420.10">
    <property type="entry name" value="Ribonuclease H-like superfamily/Ribonuclease H"/>
    <property type="match status" value="1"/>
</dbReference>
<dbReference type="InterPro" id="IPR012337">
    <property type="entry name" value="RNaseH-like_sf"/>
</dbReference>
<evidence type="ECO:0000313" key="4">
    <source>
        <dbReference type="EMBL" id="JAG36155.1"/>
    </source>
</evidence>
<dbReference type="EMBL" id="GBHO01012445">
    <property type="protein sequence ID" value="JAG31159.1"/>
    <property type="molecule type" value="Transcribed_RNA"/>
</dbReference>
<evidence type="ECO:0000313" key="3">
    <source>
        <dbReference type="EMBL" id="JAG31159.1"/>
    </source>
</evidence>
<gene>
    <name evidence="2" type="primary">ispH_5</name>
    <name evidence="5" type="synonym">ispH_2</name>
    <name evidence="4" type="synonym">ispH_3</name>
    <name evidence="3" type="synonym">ispH_8</name>
    <name evidence="3" type="ORF">CM83_44044</name>
    <name evidence="2" type="ORF">CM83_44057</name>
    <name evidence="4" type="ORF">CM83_44083</name>
    <name evidence="5" type="ORF">CM83_44086</name>
</gene>
<dbReference type="GO" id="GO:0003676">
    <property type="term" value="F:nucleic acid binding"/>
    <property type="evidence" value="ECO:0007669"/>
    <property type="project" value="InterPro"/>
</dbReference>
<evidence type="ECO:0000313" key="5">
    <source>
        <dbReference type="EMBL" id="JAG36157.1"/>
    </source>
</evidence>
<accession>A0A0A9YJ51</accession>
<evidence type="ECO:0000313" key="2">
    <source>
        <dbReference type="EMBL" id="JAG31108.1"/>
    </source>
</evidence>
<dbReference type="AlphaFoldDB" id="A0A0A9YJ51"/>
<name>A0A0A9YJ51_LYGHE</name>
<dbReference type="EMBL" id="GBHO01012496">
    <property type="protein sequence ID" value="JAG31108.1"/>
    <property type="molecule type" value="Transcribed_RNA"/>
</dbReference>
<dbReference type="PANTHER" id="PTHR47331:SF1">
    <property type="entry name" value="GAG-LIKE PROTEIN"/>
    <property type="match status" value="1"/>
</dbReference>
<reference evidence="2" key="1">
    <citation type="journal article" date="2014" name="PLoS ONE">
        <title>Transcriptome-Based Identification of ABC Transporters in the Western Tarnished Plant Bug Lygus hesperus.</title>
        <authorList>
            <person name="Hull J.J."/>
            <person name="Chaney K."/>
            <person name="Geib S.M."/>
            <person name="Fabrick J.A."/>
            <person name="Brent C.S."/>
            <person name="Walsh D."/>
            <person name="Lavine L.C."/>
        </authorList>
    </citation>
    <scope>NUCLEOTIDE SEQUENCE</scope>
</reference>
<dbReference type="PANTHER" id="PTHR47331">
    <property type="entry name" value="PHD-TYPE DOMAIN-CONTAINING PROTEIN"/>
    <property type="match status" value="1"/>
</dbReference>
<evidence type="ECO:0000259" key="1">
    <source>
        <dbReference type="PROSITE" id="PS50994"/>
    </source>
</evidence>
<dbReference type="PROSITE" id="PS50994">
    <property type="entry name" value="INTEGRASE"/>
    <property type="match status" value="1"/>
</dbReference>
<sequence>MPSRALHLEGATSLSVEGFLDAFDRFTNRRGLPKEMVLGGGTNFRGTARYIKEVADWFEDKGNTSSLIFHTAHLGVQWTFNPPSSPHFGGGWEVSVRSVKDLLYISFGNHSYSLPELNTIFTKIEGILNSRPLQPISNSPEDAEPLTPAHFLIGQPITALPELDLTDVPLKLVATYPPAHPAFLVSMN</sequence>
<organism evidence="2">
    <name type="scientific">Lygus hesperus</name>
    <name type="common">Western plant bug</name>
    <dbReference type="NCBI Taxonomy" id="30085"/>
    <lineage>
        <taxon>Eukaryota</taxon>
        <taxon>Metazoa</taxon>
        <taxon>Ecdysozoa</taxon>
        <taxon>Arthropoda</taxon>
        <taxon>Hexapoda</taxon>
        <taxon>Insecta</taxon>
        <taxon>Pterygota</taxon>
        <taxon>Neoptera</taxon>
        <taxon>Paraneoptera</taxon>
        <taxon>Hemiptera</taxon>
        <taxon>Heteroptera</taxon>
        <taxon>Panheteroptera</taxon>
        <taxon>Cimicomorpha</taxon>
        <taxon>Miridae</taxon>
        <taxon>Mirini</taxon>
        <taxon>Lygus</taxon>
    </lineage>
</organism>
<dbReference type="InterPro" id="IPR001584">
    <property type="entry name" value="Integrase_cat-core"/>
</dbReference>